<dbReference type="Proteomes" id="UP000001950">
    <property type="component" value="Chromosome 4"/>
</dbReference>
<dbReference type="OrthoDB" id="365342at2759"/>
<evidence type="ECO:0000313" key="2">
    <source>
        <dbReference type="EMBL" id="CAI76293.1"/>
    </source>
</evidence>
<feature type="region of interest" description="Disordered" evidence="1">
    <location>
        <begin position="528"/>
        <end position="551"/>
    </location>
</feature>
<dbReference type="AlphaFoldDB" id="Q4UA60"/>
<feature type="region of interest" description="Disordered" evidence="1">
    <location>
        <begin position="311"/>
        <end position="332"/>
    </location>
</feature>
<feature type="compositionally biased region" description="Polar residues" evidence="1">
    <location>
        <begin position="169"/>
        <end position="178"/>
    </location>
</feature>
<feature type="compositionally biased region" description="Low complexity" evidence="1">
    <location>
        <begin position="312"/>
        <end position="323"/>
    </location>
</feature>
<accession>Q4UA60</accession>
<proteinExistence type="predicted"/>
<protein>
    <submittedName>
        <fullName evidence="2">Uncharacterized protein</fullName>
    </submittedName>
</protein>
<evidence type="ECO:0000313" key="3">
    <source>
        <dbReference type="Proteomes" id="UP000001950"/>
    </source>
</evidence>
<sequence length="938" mass="105334">MDRNNTVLLSLHVKKLTLKSWVTKYLDSVPLKLKWQLSSETADSSLKDELGVLTKWESESFKLDGNQALNIDTLFLLAQTSPTNNTLTLNSIKITVSLCINNNSNVLVGTCTSNLENFRVRSKFNPHSFELMSENNIFVGYVDVFYVSQQRWVRISKASLPISNKDTEYNTSPESNVNTITTNEDTDDDTTLSCSSTINTPFSHENSIVSRDNSIVSHENTSFSNSNPDQEYVLIFWNSSNTCFVRNNPNDIQLQLLSMFIKTCLVDGDSPNSQIPFELEDIKPDHPFDIVNKFGSLAVRKISQKHAKQFFTTGNSTPNTNSSEKLNTDDSTEFDIQHSSRVYSTSVPETERLMSNVDINDPGSFYNFISRQNKQFQTLITKRILSPNSSTNTSSLIDQSTPNTNKTNNTTKNVSTTSTNTVNLNGKKRYKVDEDNVKYNSLPQYAKSIDTVASLNDITHKTTNTMTTGLVSYRNQSQASIDEEALTITTLYTHSYNADKNTKGLGDYHSNVSLRLSVLDNPSVVDNPSVSEDNPTVLDHPDVLQGNSSVSDKSEVLEDKVVQVVEENLKVNKADLGSEIKAEVHALSSSKSSITVYSIYSPKDYIEDNFSDLTSSSEVASSFTSISPSPKHFTSNTANLANSINLINSVNMVNSVPIDKSSRIDNYLNHVQNAYYSPDPEYDSVNILSNYPCGVKLEVNRPLFCENSLLTFETITKDLQTIGELKSSADPELGSFDSLLIFKALRDAQALKVQGQTLPTSAYLRFFLKYLRCYNLKRVPIVVYLQIITFKQLETMKRVCSTSDDILQFINIALEALIYELQVSTNFYTSKQPENGFLFSNNFPQFNPQTPVDDYLFYEESSSVLSGDQFEIFENILCEMSKDVKTVNTRNLVYISRLNSPPVKSRGCIFRLAPLKIVLYRTFCGRRKLISNGHIIKL</sequence>
<dbReference type="RefSeq" id="XP_952917.1">
    <property type="nucleotide sequence ID" value="XM_947824.1"/>
</dbReference>
<dbReference type="GeneID" id="3863093"/>
<dbReference type="VEuPathDB" id="PiroplasmaDB:TA07430"/>
<dbReference type="eggNOG" id="ENOG502QX3H">
    <property type="taxonomic scope" value="Eukaryota"/>
</dbReference>
<feature type="region of interest" description="Disordered" evidence="1">
    <location>
        <begin position="169"/>
        <end position="191"/>
    </location>
</feature>
<dbReference type="KEGG" id="tan:TA07430"/>
<dbReference type="OMA" id="YVSQQRW"/>
<feature type="region of interest" description="Disordered" evidence="1">
    <location>
        <begin position="389"/>
        <end position="421"/>
    </location>
</feature>
<organism evidence="2 3">
    <name type="scientific">Theileria annulata</name>
    <dbReference type="NCBI Taxonomy" id="5874"/>
    <lineage>
        <taxon>Eukaryota</taxon>
        <taxon>Sar</taxon>
        <taxon>Alveolata</taxon>
        <taxon>Apicomplexa</taxon>
        <taxon>Aconoidasida</taxon>
        <taxon>Piroplasmida</taxon>
        <taxon>Theileriidae</taxon>
        <taxon>Theileria</taxon>
    </lineage>
</organism>
<evidence type="ECO:0000256" key="1">
    <source>
        <dbReference type="SAM" id="MobiDB-lite"/>
    </source>
</evidence>
<dbReference type="EMBL" id="CR940353">
    <property type="protein sequence ID" value="CAI76293.1"/>
    <property type="molecule type" value="Genomic_DNA"/>
</dbReference>
<gene>
    <name evidence="2" type="ORF">TA07430</name>
</gene>
<keyword evidence="3" id="KW-1185">Reference proteome</keyword>
<dbReference type="InParanoid" id="Q4UA60"/>
<reference evidence="2 3" key="1">
    <citation type="journal article" date="2005" name="Science">
        <title>Genome of the host-cell transforming parasite Theileria annulata compared with T. parva.</title>
        <authorList>
            <person name="Pain A."/>
            <person name="Renauld H."/>
            <person name="Berriman M."/>
            <person name="Murphy L."/>
            <person name="Yeats C.A."/>
            <person name="Weir W."/>
            <person name="Kerhornou A."/>
            <person name="Aslett M."/>
            <person name="Bishop R."/>
            <person name="Bouchier C."/>
            <person name="Cochet M."/>
            <person name="Coulson R.M.R."/>
            <person name="Cronin A."/>
            <person name="de Villiers E.P."/>
            <person name="Fraser A."/>
            <person name="Fosker N."/>
            <person name="Gardner M."/>
            <person name="Goble A."/>
            <person name="Griffiths-Jones S."/>
            <person name="Harris D.E."/>
            <person name="Katzer F."/>
            <person name="Larke N."/>
            <person name="Lord A."/>
            <person name="Maser P."/>
            <person name="McKellar S."/>
            <person name="Mooney P."/>
            <person name="Morton F."/>
            <person name="Nene V."/>
            <person name="O'Neil S."/>
            <person name="Price C."/>
            <person name="Quail M.A."/>
            <person name="Rabbinowitsch E."/>
            <person name="Rawlings N.D."/>
            <person name="Rutter S."/>
            <person name="Saunders D."/>
            <person name="Seeger K."/>
            <person name="Shah T."/>
            <person name="Squares R."/>
            <person name="Squares S."/>
            <person name="Tivey A."/>
            <person name="Walker A.R."/>
            <person name="Woodward J."/>
            <person name="Dobbelaere D.A.E."/>
            <person name="Langsley G."/>
            <person name="Rajandream M.A."/>
            <person name="McKeever D."/>
            <person name="Shiels B."/>
            <person name="Tait A."/>
            <person name="Barrell B.G."/>
            <person name="Hall N."/>
        </authorList>
    </citation>
    <scope>NUCLEOTIDE SEQUENCE [LARGE SCALE GENOMIC DNA]</scope>
    <source>
        <strain evidence="3">Ankara</strain>
    </source>
</reference>
<name>Q4UA60_THEAN</name>